<evidence type="ECO:0000313" key="2">
    <source>
        <dbReference type="Proteomes" id="UP000625711"/>
    </source>
</evidence>
<protein>
    <recommendedName>
        <fullName evidence="3">28S ribosomal protein S22, mitochondrial</fullName>
    </recommendedName>
</protein>
<dbReference type="PANTHER" id="PTHR13071:SF4">
    <property type="entry name" value="SMALL RIBOSOMAL SUBUNIT PROTEIN MS22"/>
    <property type="match status" value="1"/>
</dbReference>
<sequence>MGTVSHVLRSISSKNFFLIGSRRCLNYSAIQYDGTADPAPLFFNDEVQSLLRLLTRVDYNKVFRKRKLGKNQLSDPEYKFMTDAELKESLKEAQKKADELLQIPPVVKIDFGKQRILSKDPALNGISTSRLVFTDITFGVKDANRLIVVREPDGTLQEAEWQLKKRMNQLYFPTPGRLLKPPRMFEDNYLESLLDRQEYEFILDRACAQFDPHEEEYQRIASITYQHLNEKNSFDKLRSTRHFGSLVFFLVWNKNVDNLLLDLIETSNIFEADKLVTLYSQINSVQVDGDSDLNRVENFIKTYANKKGALELALQSYKEIVKKQKEVEQGINIAHGIPTS</sequence>
<dbReference type="AlphaFoldDB" id="A0A834ISV7"/>
<comment type="caution">
    <text evidence="1">The sequence shown here is derived from an EMBL/GenBank/DDBJ whole genome shotgun (WGS) entry which is preliminary data.</text>
</comment>
<dbReference type="InterPro" id="IPR019374">
    <property type="entry name" value="Ribosomal_mS22"/>
</dbReference>
<dbReference type="EMBL" id="JAACXV010000116">
    <property type="protein sequence ID" value="KAF7283360.1"/>
    <property type="molecule type" value="Genomic_DNA"/>
</dbReference>
<gene>
    <name evidence="1" type="ORF">GWI33_000868</name>
</gene>
<dbReference type="Pfam" id="PF10245">
    <property type="entry name" value="MRP-S22"/>
    <property type="match status" value="1"/>
</dbReference>
<name>A0A834ISV7_RHYFE</name>
<dbReference type="OrthoDB" id="10052321at2759"/>
<evidence type="ECO:0000313" key="1">
    <source>
        <dbReference type="EMBL" id="KAF7283360.1"/>
    </source>
</evidence>
<dbReference type="PANTHER" id="PTHR13071">
    <property type="entry name" value="MITOCHONDRIAL 28S RIBOSOMAL PROTEIN S22"/>
    <property type="match status" value="1"/>
</dbReference>
<accession>A0A834ISV7</accession>
<proteinExistence type="predicted"/>
<keyword evidence="2" id="KW-1185">Reference proteome</keyword>
<dbReference type="GO" id="GO:0005763">
    <property type="term" value="C:mitochondrial small ribosomal subunit"/>
    <property type="evidence" value="ECO:0007669"/>
    <property type="project" value="TreeGrafter"/>
</dbReference>
<reference evidence="1" key="1">
    <citation type="submission" date="2020-08" db="EMBL/GenBank/DDBJ databases">
        <title>Genome sequencing and assembly of the red palm weevil Rhynchophorus ferrugineus.</title>
        <authorList>
            <person name="Dias G.B."/>
            <person name="Bergman C.M."/>
            <person name="Manee M."/>
        </authorList>
    </citation>
    <scope>NUCLEOTIDE SEQUENCE</scope>
    <source>
        <strain evidence="1">AA-2017</strain>
        <tissue evidence="1">Whole larva</tissue>
    </source>
</reference>
<dbReference type="GO" id="GO:0003735">
    <property type="term" value="F:structural constituent of ribosome"/>
    <property type="evidence" value="ECO:0007669"/>
    <property type="project" value="TreeGrafter"/>
</dbReference>
<evidence type="ECO:0008006" key="3">
    <source>
        <dbReference type="Google" id="ProtNLM"/>
    </source>
</evidence>
<dbReference type="Proteomes" id="UP000625711">
    <property type="component" value="Unassembled WGS sequence"/>
</dbReference>
<organism evidence="1 2">
    <name type="scientific">Rhynchophorus ferrugineus</name>
    <name type="common">Red palm weevil</name>
    <name type="synonym">Curculio ferrugineus</name>
    <dbReference type="NCBI Taxonomy" id="354439"/>
    <lineage>
        <taxon>Eukaryota</taxon>
        <taxon>Metazoa</taxon>
        <taxon>Ecdysozoa</taxon>
        <taxon>Arthropoda</taxon>
        <taxon>Hexapoda</taxon>
        <taxon>Insecta</taxon>
        <taxon>Pterygota</taxon>
        <taxon>Neoptera</taxon>
        <taxon>Endopterygota</taxon>
        <taxon>Coleoptera</taxon>
        <taxon>Polyphaga</taxon>
        <taxon>Cucujiformia</taxon>
        <taxon>Curculionidae</taxon>
        <taxon>Dryophthorinae</taxon>
        <taxon>Rhynchophorus</taxon>
    </lineage>
</organism>